<comment type="caution">
    <text evidence="7">The sequence shown here is derived from an EMBL/GenBank/DDBJ whole genome shotgun (WGS) entry which is preliminary data.</text>
</comment>
<gene>
    <name evidence="7" type="ORF">CLOSTMETH_00543</name>
</gene>
<evidence type="ECO:0000313" key="8">
    <source>
        <dbReference type="Proteomes" id="UP000003340"/>
    </source>
</evidence>
<feature type="transmembrane region" description="Helical" evidence="5">
    <location>
        <begin position="120"/>
        <end position="138"/>
    </location>
</feature>
<name>C0E9P4_9FIRM</name>
<reference evidence="7 8" key="2">
    <citation type="submission" date="2009-02" db="EMBL/GenBank/DDBJ databases">
        <title>Draft genome sequence of Clostridium methylpentosum (DSM 5476).</title>
        <authorList>
            <person name="Sudarsanam P."/>
            <person name="Ley R."/>
            <person name="Guruge J."/>
            <person name="Turnbaugh P.J."/>
            <person name="Mahowald M."/>
            <person name="Liep D."/>
            <person name="Gordon J."/>
        </authorList>
    </citation>
    <scope>NUCLEOTIDE SEQUENCE [LARGE SCALE GENOMIC DNA]</scope>
    <source>
        <strain evidence="7 8">DSM 5476</strain>
    </source>
</reference>
<dbReference type="Pfam" id="PF13515">
    <property type="entry name" value="FUSC_2"/>
    <property type="match status" value="1"/>
</dbReference>
<keyword evidence="3 5" id="KW-1133">Transmembrane helix</keyword>
<organism evidence="7 8">
    <name type="scientific">[Clostridium] methylpentosum DSM 5476</name>
    <dbReference type="NCBI Taxonomy" id="537013"/>
    <lineage>
        <taxon>Bacteria</taxon>
        <taxon>Bacillati</taxon>
        <taxon>Bacillota</taxon>
        <taxon>Clostridia</taxon>
        <taxon>Eubacteriales</taxon>
        <taxon>Oscillospiraceae</taxon>
        <taxon>Oscillospiraceae incertae sedis</taxon>
    </lineage>
</organism>
<feature type="transmembrane region" description="Helical" evidence="5">
    <location>
        <begin position="21"/>
        <end position="40"/>
    </location>
</feature>
<protein>
    <recommendedName>
        <fullName evidence="6">Integral membrane bound transporter domain-containing protein</fullName>
    </recommendedName>
</protein>
<keyword evidence="8" id="KW-1185">Reference proteome</keyword>
<dbReference type="InterPro" id="IPR049453">
    <property type="entry name" value="Memb_transporter_dom"/>
</dbReference>
<feature type="transmembrane region" description="Helical" evidence="5">
    <location>
        <begin position="465"/>
        <end position="489"/>
    </location>
</feature>
<feature type="transmembrane region" description="Helical" evidence="5">
    <location>
        <begin position="344"/>
        <end position="364"/>
    </location>
</feature>
<dbReference type="EMBL" id="ACEC01000021">
    <property type="protein sequence ID" value="EEG31809.1"/>
    <property type="molecule type" value="Genomic_DNA"/>
</dbReference>
<reference evidence="7 8" key="1">
    <citation type="submission" date="2009-01" db="EMBL/GenBank/DDBJ databases">
        <authorList>
            <person name="Fulton L."/>
            <person name="Clifton S."/>
            <person name="Fulton B."/>
            <person name="Xu J."/>
            <person name="Minx P."/>
            <person name="Pepin K.H."/>
            <person name="Johnson M."/>
            <person name="Bhonagiri V."/>
            <person name="Nash W.E."/>
            <person name="Mardis E.R."/>
            <person name="Wilson R.K."/>
        </authorList>
    </citation>
    <scope>NUCLEOTIDE SEQUENCE [LARGE SCALE GENOMIC DNA]</scope>
    <source>
        <strain evidence="7 8">DSM 5476</strain>
    </source>
</reference>
<evidence type="ECO:0000256" key="4">
    <source>
        <dbReference type="ARBA" id="ARBA00023136"/>
    </source>
</evidence>
<dbReference type="HOGENOM" id="CLU_029333_0_0_9"/>
<accession>C0E9P4</accession>
<keyword evidence="2 5" id="KW-0812">Transmembrane</keyword>
<sequence>MNKAQKIWTEIKSSVTKNFRHATVNFVFIIAFINLFQMVFGAENSIVGVIFAIMMSASMVRDLTANPVRHLCVQGIVLVLMASAACFVTSVPPLLALPVNLAMLFVILYAFTYEYVSQLYFPYILSYLFMVFISPITPDQLPKRLLGMLVGAVCIILYQLFNGRKRIVETAQDVLVTMCDSAKHCIDCLLTGEGVPQDPEKLRSDLCRLSKIIYDRRKKALCISEAGFSIIDAGRGLENLVLLLYELEGPVTEQRAQMLRQVSLQLDEIRSFLLRQVQTIPPFEPATCGVCGDPQAGQFTQCLSYIREHTLQMTLPEKRTRYRKTLLSVSTRLKAALGISPVRVVYALRVSCLLALGSLAVQLLQLPHGKWLLFTIASVSLPYADDVGAKAKKRLLATIIGGIAGALLYSLIPNPVGRTTVMMLSGYLSFFFTGYSATFACSTVGALGGAVFAGAFGWTSVGGMLLVRLCYVLLGIGIALLANCLVFPFHKKRATRQLWEKYEATTGLLSKLCHSKQNDAQLYYNLVIQAHLLEDKLLANAKDLNWEGAAEGLAKCRKAVRLAHRSHSAEIQPA</sequence>
<dbReference type="AlphaFoldDB" id="C0E9P4"/>
<evidence type="ECO:0000256" key="3">
    <source>
        <dbReference type="ARBA" id="ARBA00022989"/>
    </source>
</evidence>
<feature type="transmembrane region" description="Helical" evidence="5">
    <location>
        <begin position="144"/>
        <end position="161"/>
    </location>
</feature>
<dbReference type="STRING" id="537013.CLOSTMETH_00543"/>
<feature type="transmembrane region" description="Helical" evidence="5">
    <location>
        <begin position="46"/>
        <end position="64"/>
    </location>
</feature>
<dbReference type="Proteomes" id="UP000003340">
    <property type="component" value="Unassembled WGS sequence"/>
</dbReference>
<feature type="transmembrane region" description="Helical" evidence="5">
    <location>
        <begin position="395"/>
        <end position="412"/>
    </location>
</feature>
<evidence type="ECO:0000256" key="2">
    <source>
        <dbReference type="ARBA" id="ARBA00022692"/>
    </source>
</evidence>
<proteinExistence type="predicted"/>
<evidence type="ECO:0000256" key="1">
    <source>
        <dbReference type="ARBA" id="ARBA00004141"/>
    </source>
</evidence>
<evidence type="ECO:0000256" key="5">
    <source>
        <dbReference type="SAM" id="Phobius"/>
    </source>
</evidence>
<feature type="transmembrane region" description="Helical" evidence="5">
    <location>
        <begin position="424"/>
        <end position="453"/>
    </location>
</feature>
<evidence type="ECO:0000313" key="7">
    <source>
        <dbReference type="EMBL" id="EEG31809.1"/>
    </source>
</evidence>
<dbReference type="eggNOG" id="COG1289">
    <property type="taxonomic scope" value="Bacteria"/>
</dbReference>
<comment type="subcellular location">
    <subcellularLocation>
        <location evidence="1">Membrane</location>
        <topology evidence="1">Multi-pass membrane protein</topology>
    </subcellularLocation>
</comment>
<evidence type="ECO:0000259" key="6">
    <source>
        <dbReference type="Pfam" id="PF13515"/>
    </source>
</evidence>
<feature type="domain" description="Integral membrane bound transporter" evidence="6">
    <location>
        <begin position="357"/>
        <end position="482"/>
    </location>
</feature>
<keyword evidence="4 5" id="KW-0472">Membrane</keyword>
<dbReference type="GO" id="GO:0016020">
    <property type="term" value="C:membrane"/>
    <property type="evidence" value="ECO:0007669"/>
    <property type="project" value="UniProtKB-SubCell"/>
</dbReference>
<feature type="transmembrane region" description="Helical" evidence="5">
    <location>
        <begin position="71"/>
        <end position="90"/>
    </location>
</feature>
<feature type="transmembrane region" description="Helical" evidence="5">
    <location>
        <begin position="96"/>
        <end position="113"/>
    </location>
</feature>